<name>A0ABD2CNQ6_VESMC</name>
<dbReference type="AlphaFoldDB" id="A0ABD2CNQ6"/>
<sequence length="92" mass="10454">MPSTATVVRRVFITAAICRPIVITALSNPSYDCIARATPRASHHHLRLQPPPPPQSPPTYLCSCQSVYNLVVLLLVDWQFRENEKEQIEEDR</sequence>
<accession>A0ABD2CNQ6</accession>
<comment type="caution">
    <text evidence="1">The sequence shown here is derived from an EMBL/GenBank/DDBJ whole genome shotgun (WGS) entry which is preliminary data.</text>
</comment>
<protein>
    <recommendedName>
        <fullName evidence="3">Secreted protein</fullName>
    </recommendedName>
</protein>
<evidence type="ECO:0008006" key="3">
    <source>
        <dbReference type="Google" id="ProtNLM"/>
    </source>
</evidence>
<evidence type="ECO:0000313" key="2">
    <source>
        <dbReference type="Proteomes" id="UP001607303"/>
    </source>
</evidence>
<keyword evidence="2" id="KW-1185">Reference proteome</keyword>
<evidence type="ECO:0000313" key="1">
    <source>
        <dbReference type="EMBL" id="KAL2746743.1"/>
    </source>
</evidence>
<dbReference type="EMBL" id="JAYRBN010000037">
    <property type="protein sequence ID" value="KAL2746743.1"/>
    <property type="molecule type" value="Genomic_DNA"/>
</dbReference>
<proteinExistence type="predicted"/>
<organism evidence="1 2">
    <name type="scientific">Vespula maculifrons</name>
    <name type="common">Eastern yellow jacket</name>
    <name type="synonym">Wasp</name>
    <dbReference type="NCBI Taxonomy" id="7453"/>
    <lineage>
        <taxon>Eukaryota</taxon>
        <taxon>Metazoa</taxon>
        <taxon>Ecdysozoa</taxon>
        <taxon>Arthropoda</taxon>
        <taxon>Hexapoda</taxon>
        <taxon>Insecta</taxon>
        <taxon>Pterygota</taxon>
        <taxon>Neoptera</taxon>
        <taxon>Endopterygota</taxon>
        <taxon>Hymenoptera</taxon>
        <taxon>Apocrita</taxon>
        <taxon>Aculeata</taxon>
        <taxon>Vespoidea</taxon>
        <taxon>Vespidae</taxon>
        <taxon>Vespinae</taxon>
        <taxon>Vespula</taxon>
    </lineage>
</organism>
<reference evidence="1 2" key="1">
    <citation type="journal article" date="2024" name="Ann. Entomol. Soc. Am.">
        <title>Genomic analyses of the southern and eastern yellowjacket wasps (Hymenoptera: Vespidae) reveal evolutionary signatures of social life.</title>
        <authorList>
            <person name="Catto M.A."/>
            <person name="Caine P.B."/>
            <person name="Orr S.E."/>
            <person name="Hunt B.G."/>
            <person name="Goodisman M.A.D."/>
        </authorList>
    </citation>
    <scope>NUCLEOTIDE SEQUENCE [LARGE SCALE GENOMIC DNA]</scope>
    <source>
        <strain evidence="1">232</strain>
        <tissue evidence="1">Head and thorax</tissue>
    </source>
</reference>
<dbReference type="Proteomes" id="UP001607303">
    <property type="component" value="Unassembled WGS sequence"/>
</dbReference>
<gene>
    <name evidence="1" type="ORF">V1477_005113</name>
</gene>